<dbReference type="Gene3D" id="2.120.10.30">
    <property type="entry name" value="TolB, C-terminal domain"/>
    <property type="match status" value="1"/>
</dbReference>
<dbReference type="EMBL" id="LZPO01046190">
    <property type="protein sequence ID" value="OBS73455.1"/>
    <property type="molecule type" value="Genomic_DNA"/>
</dbReference>
<protein>
    <submittedName>
        <fullName evidence="2">Uncharacterized protein</fullName>
    </submittedName>
</protein>
<evidence type="ECO:0000313" key="3">
    <source>
        <dbReference type="Proteomes" id="UP000092124"/>
    </source>
</evidence>
<feature type="non-terminal residue" evidence="2">
    <location>
        <position position="70"/>
    </location>
</feature>
<accession>A0A1A6H6I5</accession>
<dbReference type="OrthoDB" id="4062651at2759"/>
<comment type="caution">
    <text evidence="2">The sequence shown here is derived from an EMBL/GenBank/DDBJ whole genome shotgun (WGS) entry which is preliminary data.</text>
</comment>
<proteinExistence type="predicted"/>
<dbReference type="GO" id="GO:0060070">
    <property type="term" value="P:canonical Wnt signaling pathway"/>
    <property type="evidence" value="ECO:0007669"/>
    <property type="project" value="TreeGrafter"/>
</dbReference>
<keyword evidence="1" id="KW-1133">Transmembrane helix</keyword>
<keyword evidence="1" id="KW-0812">Transmembrane</keyword>
<dbReference type="Pfam" id="PF00058">
    <property type="entry name" value="Ldl_recept_b"/>
    <property type="match status" value="1"/>
</dbReference>
<dbReference type="SUPFAM" id="SSF63825">
    <property type="entry name" value="YWTD domain"/>
    <property type="match status" value="1"/>
</dbReference>
<dbReference type="InterPro" id="IPR011042">
    <property type="entry name" value="6-blade_b-propeller_TolB-like"/>
</dbReference>
<sequence length="70" mass="8108">MAIDWLTRNLYFVDHISDRIFVCNYNGSVCVTLIELELHNPKAIAADPIAGWWVVQLYLILGMLLQCFCY</sequence>
<evidence type="ECO:0000313" key="2">
    <source>
        <dbReference type="EMBL" id="OBS73455.1"/>
    </source>
</evidence>
<name>A0A1A6H6I5_NEOLE</name>
<keyword evidence="3" id="KW-1185">Reference proteome</keyword>
<dbReference type="InterPro" id="IPR050778">
    <property type="entry name" value="Cueball_EGF_LRP_Nidogen"/>
</dbReference>
<dbReference type="GO" id="GO:0005886">
    <property type="term" value="C:plasma membrane"/>
    <property type="evidence" value="ECO:0007669"/>
    <property type="project" value="TreeGrafter"/>
</dbReference>
<keyword evidence="1" id="KW-0472">Membrane</keyword>
<dbReference type="PANTHER" id="PTHR46513:SF33">
    <property type="entry name" value="EGF-LIKE DOMAIN-CONTAINING PROTEIN"/>
    <property type="match status" value="1"/>
</dbReference>
<feature type="transmembrane region" description="Helical" evidence="1">
    <location>
        <begin position="50"/>
        <end position="69"/>
    </location>
</feature>
<dbReference type="STRING" id="56216.A0A1A6H6I5"/>
<dbReference type="GO" id="GO:0042813">
    <property type="term" value="F:Wnt receptor activity"/>
    <property type="evidence" value="ECO:0007669"/>
    <property type="project" value="TreeGrafter"/>
</dbReference>
<dbReference type="GO" id="GO:0017147">
    <property type="term" value="F:Wnt-protein binding"/>
    <property type="evidence" value="ECO:0007669"/>
    <property type="project" value="TreeGrafter"/>
</dbReference>
<dbReference type="PANTHER" id="PTHR46513">
    <property type="entry name" value="VITELLOGENIN RECEPTOR-LIKE PROTEIN-RELATED-RELATED"/>
    <property type="match status" value="1"/>
</dbReference>
<dbReference type="Proteomes" id="UP000092124">
    <property type="component" value="Unassembled WGS sequence"/>
</dbReference>
<gene>
    <name evidence="2" type="ORF">A6R68_16007</name>
</gene>
<evidence type="ECO:0000256" key="1">
    <source>
        <dbReference type="SAM" id="Phobius"/>
    </source>
</evidence>
<dbReference type="AlphaFoldDB" id="A0A1A6H6I5"/>
<organism evidence="2 3">
    <name type="scientific">Neotoma lepida</name>
    <name type="common">Desert woodrat</name>
    <dbReference type="NCBI Taxonomy" id="56216"/>
    <lineage>
        <taxon>Eukaryota</taxon>
        <taxon>Metazoa</taxon>
        <taxon>Chordata</taxon>
        <taxon>Craniata</taxon>
        <taxon>Vertebrata</taxon>
        <taxon>Euteleostomi</taxon>
        <taxon>Mammalia</taxon>
        <taxon>Eutheria</taxon>
        <taxon>Euarchontoglires</taxon>
        <taxon>Glires</taxon>
        <taxon>Rodentia</taxon>
        <taxon>Myomorpha</taxon>
        <taxon>Muroidea</taxon>
        <taxon>Cricetidae</taxon>
        <taxon>Neotominae</taxon>
        <taxon>Neotoma</taxon>
    </lineage>
</organism>
<reference evidence="2 3" key="1">
    <citation type="submission" date="2016-06" db="EMBL/GenBank/DDBJ databases">
        <title>The Draft Genome Sequence and Annotation of the Desert Woodrat Neotoma lepida.</title>
        <authorList>
            <person name="Campbell M."/>
            <person name="Oakeson K.F."/>
            <person name="Yandell M."/>
            <person name="Halpert J.R."/>
            <person name="Dearing D."/>
        </authorList>
    </citation>
    <scope>NUCLEOTIDE SEQUENCE [LARGE SCALE GENOMIC DNA]</scope>
    <source>
        <strain evidence="2">417</strain>
        <tissue evidence="2">Liver</tissue>
    </source>
</reference>
<dbReference type="InterPro" id="IPR000033">
    <property type="entry name" value="LDLR_classB_rpt"/>
</dbReference>